<accession>A0A8J5I990</accession>
<feature type="signal peptide" evidence="1">
    <location>
        <begin position="1"/>
        <end position="20"/>
    </location>
</feature>
<feature type="chain" id="PRO_5035230718" evidence="1">
    <location>
        <begin position="21"/>
        <end position="166"/>
    </location>
</feature>
<sequence>MIEFGIWILHFIHWVGLVAREPWMGGGTIPRCFATVSDNSRLAERKLSPSAPDRRECRSGLNVEGWCKSRKCAALCQMVIHPQEFKLFKLFKDGDMNCPKCQSNVKPITCGFAADEESGSIKWNSLMIIVKPMEKASTAMLVPIVPPRFSRQLVCATVVLEIPREL</sequence>
<name>A0A8J5I990_9STRA</name>
<evidence type="ECO:0000313" key="3">
    <source>
        <dbReference type="Proteomes" id="UP000709295"/>
    </source>
</evidence>
<dbReference type="Proteomes" id="UP000709295">
    <property type="component" value="Unassembled WGS sequence"/>
</dbReference>
<proteinExistence type="predicted"/>
<comment type="caution">
    <text evidence="2">The sequence shown here is derived from an EMBL/GenBank/DDBJ whole genome shotgun (WGS) entry which is preliminary data.</text>
</comment>
<dbReference type="AlphaFoldDB" id="A0A8J5I990"/>
<organism evidence="2 3">
    <name type="scientific">Phytophthora aleatoria</name>
    <dbReference type="NCBI Taxonomy" id="2496075"/>
    <lineage>
        <taxon>Eukaryota</taxon>
        <taxon>Sar</taxon>
        <taxon>Stramenopiles</taxon>
        <taxon>Oomycota</taxon>
        <taxon>Peronosporomycetes</taxon>
        <taxon>Peronosporales</taxon>
        <taxon>Peronosporaceae</taxon>
        <taxon>Phytophthora</taxon>
    </lineage>
</organism>
<evidence type="ECO:0000313" key="2">
    <source>
        <dbReference type="EMBL" id="KAG6942362.1"/>
    </source>
</evidence>
<reference evidence="2" key="1">
    <citation type="submission" date="2021-01" db="EMBL/GenBank/DDBJ databases">
        <title>Phytophthora aleatoria, a newly-described species from Pinus radiata is distinct from Phytophthora cactorum isolates based on comparative genomics.</title>
        <authorList>
            <person name="Mcdougal R."/>
            <person name="Panda P."/>
            <person name="Williams N."/>
            <person name="Studholme D.J."/>
        </authorList>
    </citation>
    <scope>NUCLEOTIDE SEQUENCE</scope>
    <source>
        <strain evidence="2">NZFS 4037</strain>
    </source>
</reference>
<protein>
    <submittedName>
        <fullName evidence="2">Uncharacterized protein</fullName>
    </submittedName>
</protein>
<keyword evidence="1" id="KW-0732">Signal</keyword>
<dbReference type="EMBL" id="JAENGY010003131">
    <property type="protein sequence ID" value="KAG6942362.1"/>
    <property type="molecule type" value="Genomic_DNA"/>
</dbReference>
<gene>
    <name evidence="2" type="ORF">JG688_00018150</name>
</gene>
<evidence type="ECO:0000256" key="1">
    <source>
        <dbReference type="SAM" id="SignalP"/>
    </source>
</evidence>
<keyword evidence="3" id="KW-1185">Reference proteome</keyword>